<keyword evidence="9" id="KW-1185">Reference proteome</keyword>
<keyword evidence="5" id="KW-1133">Transmembrane helix</keyword>
<dbReference type="GO" id="GO:0012505">
    <property type="term" value="C:endomembrane system"/>
    <property type="evidence" value="ECO:0007669"/>
    <property type="project" value="UniProtKB-SubCell"/>
</dbReference>
<dbReference type="InterPro" id="IPR051788">
    <property type="entry name" value="MFS_Transporter"/>
</dbReference>
<evidence type="ECO:0000256" key="6">
    <source>
        <dbReference type="ARBA" id="ARBA00023136"/>
    </source>
</evidence>
<dbReference type="PANTHER" id="PTHR23514:SF3">
    <property type="entry name" value="BYPASS OF STOP CODON PROTEIN 6"/>
    <property type="match status" value="1"/>
</dbReference>
<comment type="caution">
    <text evidence="8">The sequence shown here is derived from an EMBL/GenBank/DDBJ whole genome shotgun (WGS) entry which is preliminary data.</text>
</comment>
<gene>
    <name evidence="8" type="ORF">PHLCEN_2v2184</name>
</gene>
<dbReference type="OrthoDB" id="413079at2759"/>
<dbReference type="Proteomes" id="UP000186601">
    <property type="component" value="Unassembled WGS sequence"/>
</dbReference>
<keyword evidence="3" id="KW-0813">Transport</keyword>
<feature type="region of interest" description="Disordered" evidence="7">
    <location>
        <begin position="1"/>
        <end position="71"/>
    </location>
</feature>
<evidence type="ECO:0000256" key="4">
    <source>
        <dbReference type="ARBA" id="ARBA00022692"/>
    </source>
</evidence>
<feature type="compositionally biased region" description="Polar residues" evidence="7">
    <location>
        <begin position="53"/>
        <end position="70"/>
    </location>
</feature>
<dbReference type="SUPFAM" id="SSF103473">
    <property type="entry name" value="MFS general substrate transporter"/>
    <property type="match status" value="1"/>
</dbReference>
<sequence length="151" mass="16604">MSRTELVTVDATGPHTSSSMSIRAHSPNPPEPTSSQRRSFDKGDEIELGEINNLKTGSQRSNTPTATPSNKIPRWTAHIQFATMCWTLFLAGWNDGTTGPLLPRIQSNYHVSVQFISGFVVAALANVHLTDRFGFGKVMVLGNYPIFSKQQ</sequence>
<dbReference type="EMBL" id="MLYV02000202">
    <property type="protein sequence ID" value="PSS32039.1"/>
    <property type="molecule type" value="Genomic_DNA"/>
</dbReference>
<keyword evidence="4" id="KW-0812">Transmembrane</keyword>
<name>A0A2R6RPW7_9APHY</name>
<keyword evidence="6" id="KW-0472">Membrane</keyword>
<evidence type="ECO:0000256" key="5">
    <source>
        <dbReference type="ARBA" id="ARBA00022989"/>
    </source>
</evidence>
<dbReference type="AlphaFoldDB" id="A0A2R6RPW7"/>
<dbReference type="PANTHER" id="PTHR23514">
    <property type="entry name" value="BYPASS OF STOP CODON PROTEIN 6"/>
    <property type="match status" value="1"/>
</dbReference>
<proteinExistence type="inferred from homology"/>
<comment type="similarity">
    <text evidence="2">Belongs to the major facilitator superfamily.</text>
</comment>
<dbReference type="STRING" id="98765.A0A2R6RPW7"/>
<dbReference type="GO" id="GO:0016020">
    <property type="term" value="C:membrane"/>
    <property type="evidence" value="ECO:0007669"/>
    <property type="project" value="TreeGrafter"/>
</dbReference>
<evidence type="ECO:0000313" key="9">
    <source>
        <dbReference type="Proteomes" id="UP000186601"/>
    </source>
</evidence>
<evidence type="ECO:0000256" key="3">
    <source>
        <dbReference type="ARBA" id="ARBA00022448"/>
    </source>
</evidence>
<protein>
    <submittedName>
        <fullName evidence="8">Uncharacterized protein</fullName>
    </submittedName>
</protein>
<evidence type="ECO:0000313" key="8">
    <source>
        <dbReference type="EMBL" id="PSS32039.1"/>
    </source>
</evidence>
<reference evidence="8 9" key="1">
    <citation type="submission" date="2018-02" db="EMBL/GenBank/DDBJ databases">
        <title>Genome sequence of the basidiomycete white-rot fungus Phlebia centrifuga.</title>
        <authorList>
            <person name="Granchi Z."/>
            <person name="Peng M."/>
            <person name="de Vries R.P."/>
            <person name="Hilden K."/>
            <person name="Makela M.R."/>
            <person name="Grigoriev I."/>
            <person name="Riley R."/>
        </authorList>
    </citation>
    <scope>NUCLEOTIDE SEQUENCE [LARGE SCALE GENOMIC DNA]</scope>
    <source>
        <strain evidence="8 9">FBCC195</strain>
    </source>
</reference>
<accession>A0A2R6RPW7</accession>
<evidence type="ECO:0000256" key="2">
    <source>
        <dbReference type="ARBA" id="ARBA00008335"/>
    </source>
</evidence>
<dbReference type="InterPro" id="IPR036259">
    <property type="entry name" value="MFS_trans_sf"/>
</dbReference>
<organism evidence="8 9">
    <name type="scientific">Hermanssonia centrifuga</name>
    <dbReference type="NCBI Taxonomy" id="98765"/>
    <lineage>
        <taxon>Eukaryota</taxon>
        <taxon>Fungi</taxon>
        <taxon>Dikarya</taxon>
        <taxon>Basidiomycota</taxon>
        <taxon>Agaricomycotina</taxon>
        <taxon>Agaricomycetes</taxon>
        <taxon>Polyporales</taxon>
        <taxon>Meruliaceae</taxon>
        <taxon>Hermanssonia</taxon>
    </lineage>
</organism>
<evidence type="ECO:0000256" key="1">
    <source>
        <dbReference type="ARBA" id="ARBA00004127"/>
    </source>
</evidence>
<comment type="subcellular location">
    <subcellularLocation>
        <location evidence="1">Endomembrane system</location>
        <topology evidence="1">Multi-pass membrane protein</topology>
    </subcellularLocation>
</comment>
<evidence type="ECO:0000256" key="7">
    <source>
        <dbReference type="SAM" id="MobiDB-lite"/>
    </source>
</evidence>